<protein>
    <submittedName>
        <fullName evidence="1">Uncharacterized protein</fullName>
    </submittedName>
</protein>
<gene>
    <name evidence="1" type="ORF">DSM107003_15220</name>
</gene>
<sequence length="65" mass="7466">MASNSFAFKLTLLKFQNKSLSYIRKIQDFSEKNSVGELEYLSIVNVKMSRQYFTDSSFIISGKDA</sequence>
<evidence type="ECO:0000313" key="2">
    <source>
        <dbReference type="Proteomes" id="UP000276103"/>
    </source>
</evidence>
<dbReference type="AlphaFoldDB" id="A0A3S1ABM2"/>
<comment type="caution">
    <text evidence="1">The sequence shown here is derived from an EMBL/GenBank/DDBJ whole genome shotgun (WGS) entry which is preliminary data.</text>
</comment>
<dbReference type="EMBL" id="RSCM01000004">
    <property type="protein sequence ID" value="RUS97647.1"/>
    <property type="molecule type" value="Genomic_DNA"/>
</dbReference>
<evidence type="ECO:0000313" key="1">
    <source>
        <dbReference type="EMBL" id="RUS97647.1"/>
    </source>
</evidence>
<proteinExistence type="predicted"/>
<name>A0A3S1ABM2_ANAVA</name>
<keyword evidence="2" id="KW-1185">Reference proteome</keyword>
<dbReference type="Proteomes" id="UP000276103">
    <property type="component" value="Unassembled WGS sequence"/>
</dbReference>
<reference evidence="1 2" key="1">
    <citation type="journal article" date="2019" name="Genome Biol. Evol.">
        <title>Day and night: Metabolic profiles and evolutionary relationships of six axenic non-marine cyanobacteria.</title>
        <authorList>
            <person name="Will S.E."/>
            <person name="Henke P."/>
            <person name="Boedeker C."/>
            <person name="Huang S."/>
            <person name="Brinkmann H."/>
            <person name="Rohde M."/>
            <person name="Jarek M."/>
            <person name="Friedl T."/>
            <person name="Seufert S."/>
            <person name="Schumacher M."/>
            <person name="Overmann J."/>
            <person name="Neumann-Schaal M."/>
            <person name="Petersen J."/>
        </authorList>
    </citation>
    <scope>NUCLEOTIDE SEQUENCE [LARGE SCALE GENOMIC DNA]</scope>
    <source>
        <strain evidence="1 2">SAG 1403-4b</strain>
    </source>
</reference>
<accession>A0A3S1ABM2</accession>
<organism evidence="1 2">
    <name type="scientific">Trichormus variabilis SAG 1403-4b</name>
    <dbReference type="NCBI Taxonomy" id="447716"/>
    <lineage>
        <taxon>Bacteria</taxon>
        <taxon>Bacillati</taxon>
        <taxon>Cyanobacteriota</taxon>
        <taxon>Cyanophyceae</taxon>
        <taxon>Nostocales</taxon>
        <taxon>Nostocaceae</taxon>
        <taxon>Trichormus</taxon>
    </lineage>
</organism>